<dbReference type="PANTHER" id="PTHR33840">
    <property type="match status" value="1"/>
</dbReference>
<feature type="region of interest" description="Disordered" evidence="1">
    <location>
        <begin position="344"/>
        <end position="374"/>
    </location>
</feature>
<sequence>MPRRIVLCLDGSSNQVGARYPTNVVRLFEMLEADDPARQLLYYDPGVGTMASAGARSPVGRRMSRLAGLALGTGMKANLAEAYTYLMQHWEPGDQVYVFGFSRGAYTARALVGMLNKPGLMRPGSENLVPYAVAKYAFNHDIDKSEQEVARFSHAFCRRTEHEPLWAEVKRNSPRQVSHYALPVTYLGLWDTVKAAGILRLGTLHWPYTHQLPNAARIRHAVSLDERRRPYPEFLVTRRPEPLRDTAQEVWFAGVHSDVGGTFPHARGAPLLSTITLKWVTDGVVQDLDFRPGAYAEACAVTEDFADAALHPNGPLWVLAGRRSRQMPQDAMLHASVRLRRERDPAYRPDLPGPAESARWADPDWTKPAHPQVG</sequence>
<evidence type="ECO:0000259" key="2">
    <source>
        <dbReference type="Pfam" id="PF09994"/>
    </source>
</evidence>
<name>A0A7W9PS60_9ACTN</name>
<evidence type="ECO:0000313" key="3">
    <source>
        <dbReference type="EMBL" id="MBB5926980.1"/>
    </source>
</evidence>
<gene>
    <name evidence="3" type="ORF">FHS34_002436</name>
</gene>
<dbReference type="AlphaFoldDB" id="A0A7W9PS60"/>
<evidence type="ECO:0000256" key="1">
    <source>
        <dbReference type="SAM" id="MobiDB-lite"/>
    </source>
</evidence>
<comment type="caution">
    <text evidence="3">The sequence shown here is derived from an EMBL/GenBank/DDBJ whole genome shotgun (WGS) entry which is preliminary data.</text>
</comment>
<dbReference type="RefSeq" id="WP_184964031.1">
    <property type="nucleotide sequence ID" value="NZ_JACHJK010000003.1"/>
</dbReference>
<proteinExistence type="predicted"/>
<accession>A0A7W9PS60</accession>
<dbReference type="PANTHER" id="PTHR33840:SF2">
    <property type="entry name" value="TLE1 PHOSPHOLIPASE DOMAIN-CONTAINING PROTEIN"/>
    <property type="match status" value="1"/>
</dbReference>
<organism evidence="3 4">
    <name type="scientific">Streptomyces echinatus</name>
    <dbReference type="NCBI Taxonomy" id="67293"/>
    <lineage>
        <taxon>Bacteria</taxon>
        <taxon>Bacillati</taxon>
        <taxon>Actinomycetota</taxon>
        <taxon>Actinomycetes</taxon>
        <taxon>Kitasatosporales</taxon>
        <taxon>Streptomycetaceae</taxon>
        <taxon>Streptomyces</taxon>
    </lineage>
</organism>
<keyword evidence="4" id="KW-1185">Reference proteome</keyword>
<feature type="domain" description="T6SS Phospholipase effector Tle1-like catalytic" evidence="2">
    <location>
        <begin position="3"/>
        <end position="281"/>
    </location>
</feature>
<reference evidence="3 4" key="1">
    <citation type="submission" date="2020-08" db="EMBL/GenBank/DDBJ databases">
        <title>Genomic Encyclopedia of Type Strains, Phase III (KMG-III): the genomes of soil and plant-associated and newly described type strains.</title>
        <authorList>
            <person name="Whitman W."/>
        </authorList>
    </citation>
    <scope>NUCLEOTIDE SEQUENCE [LARGE SCALE GENOMIC DNA]</scope>
    <source>
        <strain evidence="3 4">CECT 3313</strain>
    </source>
</reference>
<evidence type="ECO:0000313" key="4">
    <source>
        <dbReference type="Proteomes" id="UP000585836"/>
    </source>
</evidence>
<dbReference type="EMBL" id="JACHJK010000003">
    <property type="protein sequence ID" value="MBB5926980.1"/>
    <property type="molecule type" value="Genomic_DNA"/>
</dbReference>
<dbReference type="Pfam" id="PF09994">
    <property type="entry name" value="T6SS_Tle1-like_cat"/>
    <property type="match status" value="1"/>
</dbReference>
<dbReference type="Proteomes" id="UP000585836">
    <property type="component" value="Unassembled WGS sequence"/>
</dbReference>
<protein>
    <submittedName>
        <fullName evidence="3">Uncharacterized protein (DUF2235 family)</fullName>
    </submittedName>
</protein>
<dbReference type="InterPro" id="IPR018712">
    <property type="entry name" value="Tle1-like_cat"/>
</dbReference>